<feature type="transmembrane region" description="Helical" evidence="1">
    <location>
        <begin position="69"/>
        <end position="87"/>
    </location>
</feature>
<comment type="caution">
    <text evidence="2">The sequence shown here is derived from an EMBL/GenBank/DDBJ whole genome shotgun (WGS) entry which is preliminary data.</text>
</comment>
<keyword evidence="1" id="KW-1133">Transmembrane helix</keyword>
<dbReference type="Proteomes" id="UP001555826">
    <property type="component" value="Unassembled WGS sequence"/>
</dbReference>
<feature type="transmembrane region" description="Helical" evidence="1">
    <location>
        <begin position="119"/>
        <end position="143"/>
    </location>
</feature>
<keyword evidence="1" id="KW-0812">Transmembrane</keyword>
<gene>
    <name evidence="2" type="ORF">AB1207_22225</name>
</gene>
<dbReference type="RefSeq" id="WP_367640835.1">
    <property type="nucleotide sequence ID" value="NZ_JBFNQN010000018.1"/>
</dbReference>
<sequence>MSLSQNVLGILGAVLFLAVLVFIIRSGVQVLRAPTGQRPTAVRMLSMFAVGFAGSLLVMLLSVATDVRWLSWAGFALMVVSMLLWPLSSLQQERELRAARARDKALGLPVARNLMCPGLLAVSTAVVGVGVGIAVWVIGFNVIQSRLESGALTWAEVQDYRQAVFLVGFIILAAVTMCAVPFYFVQRYRRTLENRRVDRERGELA</sequence>
<evidence type="ECO:0000256" key="1">
    <source>
        <dbReference type="SAM" id="Phobius"/>
    </source>
</evidence>
<accession>A0ABV3PCV9</accession>
<keyword evidence="1" id="KW-0472">Membrane</keyword>
<keyword evidence="3" id="KW-1185">Reference proteome</keyword>
<evidence type="ECO:0000313" key="2">
    <source>
        <dbReference type="EMBL" id="MEW9267471.1"/>
    </source>
</evidence>
<reference evidence="2 3" key="1">
    <citation type="submission" date="2024-07" db="EMBL/GenBank/DDBJ databases">
        <authorList>
            <person name="Thanompreechachai J."/>
            <person name="Duangmal K."/>
        </authorList>
    </citation>
    <scope>NUCLEOTIDE SEQUENCE [LARGE SCALE GENOMIC DNA]</scope>
    <source>
        <strain evidence="2 3">KCTC 19886</strain>
    </source>
</reference>
<feature type="transmembrane region" description="Helical" evidence="1">
    <location>
        <begin position="45"/>
        <end position="63"/>
    </location>
</feature>
<dbReference type="EMBL" id="JBFNQN010000018">
    <property type="protein sequence ID" value="MEW9267471.1"/>
    <property type="molecule type" value="Genomic_DNA"/>
</dbReference>
<evidence type="ECO:0000313" key="3">
    <source>
        <dbReference type="Proteomes" id="UP001555826"/>
    </source>
</evidence>
<feature type="transmembrane region" description="Helical" evidence="1">
    <location>
        <begin position="163"/>
        <end position="185"/>
    </location>
</feature>
<feature type="transmembrane region" description="Helical" evidence="1">
    <location>
        <begin position="6"/>
        <end position="24"/>
    </location>
</feature>
<organism evidence="2 3">
    <name type="scientific">Kineococcus endophyticus</name>
    <dbReference type="NCBI Taxonomy" id="1181883"/>
    <lineage>
        <taxon>Bacteria</taxon>
        <taxon>Bacillati</taxon>
        <taxon>Actinomycetota</taxon>
        <taxon>Actinomycetes</taxon>
        <taxon>Kineosporiales</taxon>
        <taxon>Kineosporiaceae</taxon>
        <taxon>Kineococcus</taxon>
    </lineage>
</organism>
<name>A0ABV3PCV9_9ACTN</name>
<protein>
    <submittedName>
        <fullName evidence="2">Uncharacterized protein</fullName>
    </submittedName>
</protein>
<proteinExistence type="predicted"/>